<comment type="caution">
    <text evidence="12">The sequence shown here is derived from an EMBL/GenBank/DDBJ whole genome shotgun (WGS) entry which is preliminary data.</text>
</comment>
<comment type="catalytic activity">
    <reaction evidence="7">
        <text>L-threonyl-[protein] + ATP = O-phospho-L-threonyl-[protein] + ADP + H(+)</text>
        <dbReference type="Rhea" id="RHEA:46608"/>
        <dbReference type="Rhea" id="RHEA-COMP:11060"/>
        <dbReference type="Rhea" id="RHEA-COMP:11605"/>
        <dbReference type="ChEBI" id="CHEBI:15378"/>
        <dbReference type="ChEBI" id="CHEBI:30013"/>
        <dbReference type="ChEBI" id="CHEBI:30616"/>
        <dbReference type="ChEBI" id="CHEBI:61977"/>
        <dbReference type="ChEBI" id="CHEBI:456216"/>
        <dbReference type="EC" id="2.7.11.1"/>
    </reaction>
</comment>
<organism evidence="12 13">
    <name type="scientific">Allonocardiopsis opalescens</name>
    <dbReference type="NCBI Taxonomy" id="1144618"/>
    <lineage>
        <taxon>Bacteria</taxon>
        <taxon>Bacillati</taxon>
        <taxon>Actinomycetota</taxon>
        <taxon>Actinomycetes</taxon>
        <taxon>Streptosporangiales</taxon>
        <taxon>Allonocardiopsis</taxon>
    </lineage>
</organism>
<comment type="catalytic activity">
    <reaction evidence="8">
        <text>L-seryl-[protein] + ATP = O-phospho-L-seryl-[protein] + ADP + H(+)</text>
        <dbReference type="Rhea" id="RHEA:17989"/>
        <dbReference type="Rhea" id="RHEA-COMP:9863"/>
        <dbReference type="Rhea" id="RHEA-COMP:11604"/>
        <dbReference type="ChEBI" id="CHEBI:15378"/>
        <dbReference type="ChEBI" id="CHEBI:29999"/>
        <dbReference type="ChEBI" id="CHEBI:30616"/>
        <dbReference type="ChEBI" id="CHEBI:83421"/>
        <dbReference type="ChEBI" id="CHEBI:456216"/>
        <dbReference type="EC" id="2.7.11.1"/>
    </reaction>
</comment>
<dbReference type="PROSITE" id="PS00108">
    <property type="entry name" value="PROTEIN_KINASE_ST"/>
    <property type="match status" value="1"/>
</dbReference>
<keyword evidence="10" id="KW-0472">Membrane</keyword>
<feature type="domain" description="Protein kinase" evidence="11">
    <location>
        <begin position="12"/>
        <end position="268"/>
    </location>
</feature>
<dbReference type="OrthoDB" id="9762169at2"/>
<keyword evidence="13" id="KW-1185">Reference proteome</keyword>
<evidence type="ECO:0000256" key="2">
    <source>
        <dbReference type="ARBA" id="ARBA00022527"/>
    </source>
</evidence>
<dbReference type="RefSeq" id="WP_106244313.1">
    <property type="nucleotide sequence ID" value="NZ_PVZC01000003.1"/>
</dbReference>
<dbReference type="PROSITE" id="PS50011">
    <property type="entry name" value="PROTEIN_KINASE_DOM"/>
    <property type="match status" value="1"/>
</dbReference>
<evidence type="ECO:0000259" key="11">
    <source>
        <dbReference type="PROSITE" id="PS50011"/>
    </source>
</evidence>
<dbReference type="CDD" id="cd14014">
    <property type="entry name" value="STKc_PknB_like"/>
    <property type="match status" value="1"/>
</dbReference>
<dbReference type="GO" id="GO:0005524">
    <property type="term" value="F:ATP binding"/>
    <property type="evidence" value="ECO:0007669"/>
    <property type="project" value="UniProtKB-KW"/>
</dbReference>
<dbReference type="Gene3D" id="1.10.510.10">
    <property type="entry name" value="Transferase(Phosphotransferase) domain 1"/>
    <property type="match status" value="1"/>
</dbReference>
<keyword evidence="5 12" id="KW-0418">Kinase</keyword>
<dbReference type="Proteomes" id="UP000237846">
    <property type="component" value="Unassembled WGS sequence"/>
</dbReference>
<feature type="transmembrane region" description="Helical" evidence="10">
    <location>
        <begin position="323"/>
        <end position="343"/>
    </location>
</feature>
<keyword evidence="6" id="KW-0067">ATP-binding</keyword>
<name>A0A2T0Q7A5_9ACTN</name>
<dbReference type="Gene3D" id="3.30.200.20">
    <property type="entry name" value="Phosphorylase Kinase, domain 1"/>
    <property type="match status" value="1"/>
</dbReference>
<dbReference type="PANTHER" id="PTHR43289">
    <property type="entry name" value="MITOGEN-ACTIVATED PROTEIN KINASE KINASE KINASE 20-RELATED"/>
    <property type="match status" value="1"/>
</dbReference>
<proteinExistence type="predicted"/>
<feature type="compositionally biased region" description="Polar residues" evidence="9">
    <location>
        <begin position="294"/>
        <end position="306"/>
    </location>
</feature>
<keyword evidence="10" id="KW-0812">Transmembrane</keyword>
<dbReference type="PANTHER" id="PTHR43289:SF6">
    <property type="entry name" value="SERINE_THREONINE-PROTEIN KINASE NEKL-3"/>
    <property type="match status" value="1"/>
</dbReference>
<gene>
    <name evidence="12" type="ORF">CLV72_103206</name>
</gene>
<dbReference type="InterPro" id="IPR011009">
    <property type="entry name" value="Kinase-like_dom_sf"/>
</dbReference>
<keyword evidence="2" id="KW-0723">Serine/threonine-protein kinase</keyword>
<dbReference type="SUPFAM" id="SSF56112">
    <property type="entry name" value="Protein kinase-like (PK-like)"/>
    <property type="match status" value="1"/>
</dbReference>
<dbReference type="InterPro" id="IPR008271">
    <property type="entry name" value="Ser/Thr_kinase_AS"/>
</dbReference>
<reference evidence="12 13" key="1">
    <citation type="submission" date="2018-03" db="EMBL/GenBank/DDBJ databases">
        <title>Genomic Encyclopedia of Archaeal and Bacterial Type Strains, Phase II (KMG-II): from individual species to whole genera.</title>
        <authorList>
            <person name="Goeker M."/>
        </authorList>
    </citation>
    <scope>NUCLEOTIDE SEQUENCE [LARGE SCALE GENOMIC DNA]</scope>
    <source>
        <strain evidence="12 13">DSM 45601</strain>
    </source>
</reference>
<evidence type="ECO:0000256" key="1">
    <source>
        <dbReference type="ARBA" id="ARBA00012513"/>
    </source>
</evidence>
<feature type="compositionally biased region" description="Low complexity" evidence="9">
    <location>
        <begin position="277"/>
        <end position="293"/>
    </location>
</feature>
<evidence type="ECO:0000313" key="12">
    <source>
        <dbReference type="EMBL" id="PRX99603.1"/>
    </source>
</evidence>
<evidence type="ECO:0000256" key="4">
    <source>
        <dbReference type="ARBA" id="ARBA00022741"/>
    </source>
</evidence>
<keyword evidence="4" id="KW-0547">Nucleotide-binding</keyword>
<dbReference type="EMBL" id="PVZC01000003">
    <property type="protein sequence ID" value="PRX99603.1"/>
    <property type="molecule type" value="Genomic_DNA"/>
</dbReference>
<evidence type="ECO:0000256" key="7">
    <source>
        <dbReference type="ARBA" id="ARBA00047899"/>
    </source>
</evidence>
<protein>
    <recommendedName>
        <fullName evidence="1">non-specific serine/threonine protein kinase</fullName>
        <ecNumber evidence="1">2.7.11.1</ecNumber>
    </recommendedName>
</protein>
<evidence type="ECO:0000256" key="9">
    <source>
        <dbReference type="SAM" id="MobiDB-lite"/>
    </source>
</evidence>
<feature type="compositionally biased region" description="Low complexity" evidence="9">
    <location>
        <begin position="416"/>
        <end position="449"/>
    </location>
</feature>
<dbReference type="GO" id="GO:0004674">
    <property type="term" value="F:protein serine/threonine kinase activity"/>
    <property type="evidence" value="ECO:0007669"/>
    <property type="project" value="UniProtKB-KW"/>
</dbReference>
<dbReference type="AlphaFoldDB" id="A0A2T0Q7A5"/>
<dbReference type="InterPro" id="IPR000719">
    <property type="entry name" value="Prot_kinase_dom"/>
</dbReference>
<evidence type="ECO:0000256" key="3">
    <source>
        <dbReference type="ARBA" id="ARBA00022679"/>
    </source>
</evidence>
<dbReference type="Pfam" id="PF00069">
    <property type="entry name" value="Pkinase"/>
    <property type="match status" value="1"/>
</dbReference>
<feature type="region of interest" description="Disordered" evidence="9">
    <location>
        <begin position="272"/>
        <end position="316"/>
    </location>
</feature>
<keyword evidence="10" id="KW-1133">Transmembrane helix</keyword>
<sequence>MSAPPPLLANRYRLEERIAAGGMGEVWAAADTVLDRQVAVKLLKHALIGDRTYRSRFRSEARITAALGHPGIAQVYDYGEQDDMAFLVMELVPGEPLSSVVARHGALAAETVLDIVHQAARALAAAHAAGVVHRDIKPANLLMTREGVLKLTDFGIARAAESVTLTQTGMVMGTAQYVSPEQANGDPTTPSSDLYSLGVVAYECLTGRPPFTSASPLALAVAHIRESPPPLPASVPGPVAELVLELLAKQPASRPRGADELAERTAALRASLRRGADPAAAAPAPAAGLAEPSDPTTWFSADTPTSDLPAGGSARPRRSGLPLLLGTCAVLAVVGMLLAGLLMRGDGVEGQSIGNEGPFVPAEVPSWDPSAQERPGVGGPEPGSRPTAEPSGGAGAPTGVVPEPSEYPAGGGDGAGEAAPPQPDSTDPGTGADTGDGAPQGDPQPGQEPENPEPDETATLSPRPTCSPPPQGGPCDTGQ</sequence>
<dbReference type="SMART" id="SM00220">
    <property type="entry name" value="S_TKc"/>
    <property type="match status" value="1"/>
</dbReference>
<feature type="region of interest" description="Disordered" evidence="9">
    <location>
        <begin position="353"/>
        <end position="479"/>
    </location>
</feature>
<dbReference type="FunFam" id="3.30.200.20:FF:000035">
    <property type="entry name" value="Serine/threonine protein kinase Stk1"/>
    <property type="match status" value="1"/>
</dbReference>
<dbReference type="EC" id="2.7.11.1" evidence="1"/>
<evidence type="ECO:0000313" key="13">
    <source>
        <dbReference type="Proteomes" id="UP000237846"/>
    </source>
</evidence>
<evidence type="ECO:0000256" key="6">
    <source>
        <dbReference type="ARBA" id="ARBA00022840"/>
    </source>
</evidence>
<dbReference type="FunFam" id="1.10.510.10:FF:000021">
    <property type="entry name" value="Serine/threonine protein kinase"/>
    <property type="match status" value="1"/>
</dbReference>
<evidence type="ECO:0000256" key="5">
    <source>
        <dbReference type="ARBA" id="ARBA00022777"/>
    </source>
</evidence>
<evidence type="ECO:0000256" key="10">
    <source>
        <dbReference type="SAM" id="Phobius"/>
    </source>
</evidence>
<evidence type="ECO:0000256" key="8">
    <source>
        <dbReference type="ARBA" id="ARBA00048679"/>
    </source>
</evidence>
<dbReference type="GO" id="GO:0045717">
    <property type="term" value="P:negative regulation of fatty acid biosynthetic process"/>
    <property type="evidence" value="ECO:0007669"/>
    <property type="project" value="UniProtKB-ARBA"/>
</dbReference>
<accession>A0A2T0Q7A5</accession>
<keyword evidence="3" id="KW-0808">Transferase</keyword>